<name>A0A8H3ILU3_9LECA</name>
<evidence type="ECO:0000313" key="13">
    <source>
        <dbReference type="Proteomes" id="UP000664534"/>
    </source>
</evidence>
<dbReference type="CDD" id="cd18787">
    <property type="entry name" value="SF2_C_DEAD"/>
    <property type="match status" value="1"/>
</dbReference>
<keyword evidence="8" id="KW-0175">Coiled coil</keyword>
<comment type="similarity">
    <text evidence="6">Belongs to the DEAD box helicase family.</text>
</comment>
<dbReference type="GO" id="GO:0016787">
    <property type="term" value="F:hydrolase activity"/>
    <property type="evidence" value="ECO:0007669"/>
    <property type="project" value="UniProtKB-KW"/>
</dbReference>
<comment type="function">
    <text evidence="7">RNA helicase.</text>
</comment>
<dbReference type="InterPro" id="IPR014001">
    <property type="entry name" value="Helicase_ATP-bd"/>
</dbReference>
<dbReference type="Pfam" id="PF00271">
    <property type="entry name" value="Helicase_C"/>
    <property type="match status" value="1"/>
</dbReference>
<feature type="coiled-coil region" evidence="8">
    <location>
        <begin position="696"/>
        <end position="723"/>
    </location>
</feature>
<feature type="domain" description="Helicase ATP-binding" evidence="10">
    <location>
        <begin position="202"/>
        <end position="446"/>
    </location>
</feature>
<evidence type="ECO:0000259" key="11">
    <source>
        <dbReference type="PROSITE" id="PS51194"/>
    </source>
</evidence>
<dbReference type="GO" id="GO:0003723">
    <property type="term" value="F:RNA binding"/>
    <property type="evidence" value="ECO:0007669"/>
    <property type="project" value="UniProtKB-UniRule"/>
</dbReference>
<dbReference type="GO" id="GO:0003724">
    <property type="term" value="F:RNA helicase activity"/>
    <property type="evidence" value="ECO:0007669"/>
    <property type="project" value="UniProtKB-EC"/>
</dbReference>
<evidence type="ECO:0000256" key="4">
    <source>
        <dbReference type="ARBA" id="ARBA00022840"/>
    </source>
</evidence>
<evidence type="ECO:0000259" key="10">
    <source>
        <dbReference type="PROSITE" id="PS51192"/>
    </source>
</evidence>
<feature type="domain" description="Helicase C-terminal" evidence="11">
    <location>
        <begin position="548"/>
        <end position="718"/>
    </location>
</feature>
<feature type="compositionally biased region" description="Basic and acidic residues" evidence="9">
    <location>
        <begin position="69"/>
        <end position="79"/>
    </location>
</feature>
<dbReference type="GO" id="GO:0005524">
    <property type="term" value="F:ATP binding"/>
    <property type="evidence" value="ECO:0007669"/>
    <property type="project" value="UniProtKB-UniRule"/>
</dbReference>
<keyword evidence="2 6" id="KW-0378">Hydrolase</keyword>
<feature type="region of interest" description="Disordered" evidence="9">
    <location>
        <begin position="1"/>
        <end position="79"/>
    </location>
</feature>
<dbReference type="SMART" id="SM00490">
    <property type="entry name" value="HELICc"/>
    <property type="match status" value="1"/>
</dbReference>
<dbReference type="CDD" id="cd17956">
    <property type="entry name" value="DEADc_DDX51"/>
    <property type="match status" value="1"/>
</dbReference>
<evidence type="ECO:0000256" key="9">
    <source>
        <dbReference type="SAM" id="MobiDB-lite"/>
    </source>
</evidence>
<keyword evidence="3 6" id="KW-0347">Helicase</keyword>
<dbReference type="SMART" id="SM00487">
    <property type="entry name" value="DEXDc"/>
    <property type="match status" value="1"/>
</dbReference>
<feature type="region of interest" description="Disordered" evidence="9">
    <location>
        <begin position="507"/>
        <end position="561"/>
    </location>
</feature>
<sequence>MASAFYNRYIPPQPKTSDPIEPTRPAKKRKKSRSVPASNSQQAKPREEPGELAPLNGDHDDEETPLRSPDSEAVRHDFKIRNRHKTVLDKYGKAAKKSAELTDERVVVAENGEGERQEDVMDVKLHGLEPLPQPAPVIEDRKVSAFSALPEWLQAPVLASSADTVPFKDLTALHDDIVTSLEKRGYSGAFAIQSAVLPLLLPGPKQHSGDICISAATGSGKTLAYILPMVQSLRHKPVTRLRGLIVVPTRELVNQVRETLELCSASSGLKIATAVGSKTLKEEQTMLVEKGQRYDPEAYKAEQEKGIDEDEELMDWNFDEKFASKDDFELFYNHVIEYMSKVDILICTPGRLVEHIQSTTGFTLKHVQWLIIDEADRLLDESFQQWVDVVLPGLEYMPPRHALHETQPDISRSSRRREVRKIILSATMTRDISKLMTLHLRRPKLVVLEGRNQKIADEDSGAALGDEAGRIEVPATLEEYGVPIPEQKTQDKPLYLVQLLDAGSDPLIGKKDRSQRVPSKSSGTTQSDISADDEDLSQDSGSPSESDDLSSQPVAGSEHSSHGALIFTESNEQALRLARLLVLLRPSWQIGTLTKSTAGASGRKTLAAFRKRKLSILIASDRASRGLDIPDLAHVVNYDMPKSATSYVHRVGRTARAGKAGQATTLVLHNQGKWFWKDKSGIAKSEILVRGPDKRVVRLNLAIDVTEEERDKYEKALQTLGDEAKR</sequence>
<protein>
    <recommendedName>
        <fullName evidence="7">ATP-dependent RNA helicase</fullName>
        <ecNumber evidence="7">3.6.4.13</ecNumber>
    </recommendedName>
</protein>
<evidence type="ECO:0000313" key="12">
    <source>
        <dbReference type="EMBL" id="CAF9923723.1"/>
    </source>
</evidence>
<keyword evidence="4 6" id="KW-0067">ATP-binding</keyword>
<dbReference type="PROSITE" id="PS51194">
    <property type="entry name" value="HELICASE_CTER"/>
    <property type="match status" value="1"/>
</dbReference>
<reference evidence="12" key="1">
    <citation type="submission" date="2021-03" db="EMBL/GenBank/DDBJ databases">
        <authorList>
            <person name="Tagirdzhanova G."/>
        </authorList>
    </citation>
    <scope>NUCLEOTIDE SEQUENCE</scope>
</reference>
<evidence type="ECO:0000256" key="2">
    <source>
        <dbReference type="ARBA" id="ARBA00022801"/>
    </source>
</evidence>
<dbReference type="InterPro" id="IPR027417">
    <property type="entry name" value="P-loop_NTPase"/>
</dbReference>
<dbReference type="OrthoDB" id="3370at2759"/>
<dbReference type="PANTHER" id="PTHR24031">
    <property type="entry name" value="RNA HELICASE"/>
    <property type="match status" value="1"/>
</dbReference>
<organism evidence="12 13">
    <name type="scientific">Imshaugia aleurites</name>
    <dbReference type="NCBI Taxonomy" id="172621"/>
    <lineage>
        <taxon>Eukaryota</taxon>
        <taxon>Fungi</taxon>
        <taxon>Dikarya</taxon>
        <taxon>Ascomycota</taxon>
        <taxon>Pezizomycotina</taxon>
        <taxon>Lecanoromycetes</taxon>
        <taxon>OSLEUM clade</taxon>
        <taxon>Lecanoromycetidae</taxon>
        <taxon>Lecanorales</taxon>
        <taxon>Lecanorineae</taxon>
        <taxon>Parmeliaceae</taxon>
        <taxon>Imshaugia</taxon>
    </lineage>
</organism>
<evidence type="ECO:0000256" key="7">
    <source>
        <dbReference type="RuleBase" id="RU365068"/>
    </source>
</evidence>
<accession>A0A8H3ILU3</accession>
<evidence type="ECO:0000256" key="6">
    <source>
        <dbReference type="RuleBase" id="RU000492"/>
    </source>
</evidence>
<comment type="domain">
    <text evidence="7">The Q motif is unique to and characteristic of the DEAD box family of RNA helicases and controls ATP binding and hydrolysis.</text>
</comment>
<gene>
    <name evidence="12" type="primary">DBP6</name>
    <name evidence="12" type="ORF">IMSHALPRED_006001</name>
</gene>
<feature type="compositionally biased region" description="Polar residues" evidence="9">
    <location>
        <begin position="516"/>
        <end position="529"/>
    </location>
</feature>
<dbReference type="PROSITE" id="PS51192">
    <property type="entry name" value="HELICASE_ATP_BIND_1"/>
    <property type="match status" value="1"/>
</dbReference>
<dbReference type="InterPro" id="IPR001650">
    <property type="entry name" value="Helicase_C-like"/>
</dbReference>
<dbReference type="Gene3D" id="3.40.50.300">
    <property type="entry name" value="P-loop containing nucleotide triphosphate hydrolases"/>
    <property type="match status" value="2"/>
</dbReference>
<evidence type="ECO:0000256" key="1">
    <source>
        <dbReference type="ARBA" id="ARBA00022741"/>
    </source>
</evidence>
<keyword evidence="13" id="KW-1185">Reference proteome</keyword>
<comment type="catalytic activity">
    <reaction evidence="7">
        <text>ATP + H2O = ADP + phosphate + H(+)</text>
        <dbReference type="Rhea" id="RHEA:13065"/>
        <dbReference type="ChEBI" id="CHEBI:15377"/>
        <dbReference type="ChEBI" id="CHEBI:15378"/>
        <dbReference type="ChEBI" id="CHEBI:30616"/>
        <dbReference type="ChEBI" id="CHEBI:43474"/>
        <dbReference type="ChEBI" id="CHEBI:456216"/>
        <dbReference type="EC" id="3.6.4.13"/>
    </reaction>
</comment>
<dbReference type="InterPro" id="IPR011545">
    <property type="entry name" value="DEAD/DEAH_box_helicase_dom"/>
</dbReference>
<dbReference type="PROSITE" id="PS00039">
    <property type="entry name" value="DEAD_ATP_HELICASE"/>
    <property type="match status" value="1"/>
</dbReference>
<dbReference type="EC" id="3.6.4.13" evidence="7"/>
<dbReference type="Proteomes" id="UP000664534">
    <property type="component" value="Unassembled WGS sequence"/>
</dbReference>
<comment type="caution">
    <text evidence="12">The sequence shown here is derived from an EMBL/GenBank/DDBJ whole genome shotgun (WGS) entry which is preliminary data.</text>
</comment>
<evidence type="ECO:0000256" key="3">
    <source>
        <dbReference type="ARBA" id="ARBA00022806"/>
    </source>
</evidence>
<keyword evidence="5 7" id="KW-0694">RNA-binding</keyword>
<evidence type="ECO:0000256" key="5">
    <source>
        <dbReference type="ARBA" id="ARBA00022884"/>
    </source>
</evidence>
<keyword evidence="1 6" id="KW-0547">Nucleotide-binding</keyword>
<evidence type="ECO:0000256" key="8">
    <source>
        <dbReference type="SAM" id="Coils"/>
    </source>
</evidence>
<dbReference type="InterPro" id="IPR000629">
    <property type="entry name" value="RNA-helicase_DEAD-box_CS"/>
</dbReference>
<dbReference type="SUPFAM" id="SSF52540">
    <property type="entry name" value="P-loop containing nucleoside triphosphate hydrolases"/>
    <property type="match status" value="1"/>
</dbReference>
<dbReference type="AlphaFoldDB" id="A0A8H3ILU3"/>
<dbReference type="EMBL" id="CAJPDT010000034">
    <property type="protein sequence ID" value="CAF9923723.1"/>
    <property type="molecule type" value="Genomic_DNA"/>
</dbReference>
<proteinExistence type="inferred from homology"/>
<dbReference type="Pfam" id="PF00270">
    <property type="entry name" value="DEAD"/>
    <property type="match status" value="2"/>
</dbReference>